<dbReference type="InterPro" id="IPR038330">
    <property type="entry name" value="TspO/MBR-related_sf"/>
</dbReference>
<evidence type="ECO:0000256" key="4">
    <source>
        <dbReference type="ARBA" id="ARBA00022989"/>
    </source>
</evidence>
<dbReference type="STRING" id="555778.Hneap_0210"/>
<keyword evidence="5 6" id="KW-0472">Membrane</keyword>
<dbReference type="PANTHER" id="PTHR10057">
    <property type="entry name" value="PERIPHERAL-TYPE BENZODIAZEPINE RECEPTOR"/>
    <property type="match status" value="1"/>
</dbReference>
<feature type="transmembrane region" description="Helical" evidence="6">
    <location>
        <begin position="101"/>
        <end position="121"/>
    </location>
</feature>
<comment type="subcellular location">
    <subcellularLocation>
        <location evidence="1">Membrane</location>
        <topology evidence="1">Multi-pass membrane protein</topology>
    </subcellularLocation>
</comment>
<dbReference type="PANTHER" id="PTHR10057:SF0">
    <property type="entry name" value="TRANSLOCATOR PROTEIN"/>
    <property type="match status" value="1"/>
</dbReference>
<evidence type="ECO:0000256" key="1">
    <source>
        <dbReference type="ARBA" id="ARBA00004141"/>
    </source>
</evidence>
<accession>D0KWS6</accession>
<dbReference type="GO" id="GO:0016020">
    <property type="term" value="C:membrane"/>
    <property type="evidence" value="ECO:0007669"/>
    <property type="project" value="UniProtKB-SubCell"/>
</dbReference>
<evidence type="ECO:0000256" key="5">
    <source>
        <dbReference type="ARBA" id="ARBA00023136"/>
    </source>
</evidence>
<protein>
    <submittedName>
        <fullName evidence="7">TspO and MBR like protein</fullName>
    </submittedName>
</protein>
<dbReference type="OrthoDB" id="9795496at2"/>
<feature type="transmembrane region" description="Helical" evidence="6">
    <location>
        <begin position="127"/>
        <end position="151"/>
    </location>
</feature>
<feature type="transmembrane region" description="Helical" evidence="6">
    <location>
        <begin position="76"/>
        <end position="94"/>
    </location>
</feature>
<dbReference type="KEGG" id="hna:Hneap_0210"/>
<gene>
    <name evidence="7" type="ordered locus">Hneap_0210</name>
</gene>
<evidence type="ECO:0000313" key="8">
    <source>
        <dbReference type="Proteomes" id="UP000009102"/>
    </source>
</evidence>
<dbReference type="Gene3D" id="1.20.1260.100">
    <property type="entry name" value="TspO/MBR protein"/>
    <property type="match status" value="1"/>
</dbReference>
<dbReference type="Pfam" id="PF03073">
    <property type="entry name" value="TspO_MBR"/>
    <property type="match status" value="1"/>
</dbReference>
<dbReference type="CDD" id="cd15904">
    <property type="entry name" value="TSPO_MBR"/>
    <property type="match status" value="1"/>
</dbReference>
<dbReference type="RefSeq" id="WP_012823109.1">
    <property type="nucleotide sequence ID" value="NC_013422.1"/>
</dbReference>
<dbReference type="eggNOG" id="COG3476">
    <property type="taxonomic scope" value="Bacteria"/>
</dbReference>
<evidence type="ECO:0000256" key="3">
    <source>
        <dbReference type="ARBA" id="ARBA00022692"/>
    </source>
</evidence>
<comment type="similarity">
    <text evidence="2">Belongs to the TspO/BZRP family.</text>
</comment>
<dbReference type="GO" id="GO:0033013">
    <property type="term" value="P:tetrapyrrole metabolic process"/>
    <property type="evidence" value="ECO:0007669"/>
    <property type="project" value="UniProtKB-ARBA"/>
</dbReference>
<dbReference type="PIRSF" id="PIRSF005859">
    <property type="entry name" value="PBR"/>
    <property type="match status" value="1"/>
</dbReference>
<keyword evidence="4 6" id="KW-1133">Transmembrane helix</keyword>
<keyword evidence="3 6" id="KW-0812">Transmembrane</keyword>
<feature type="transmembrane region" description="Helical" evidence="6">
    <location>
        <begin position="6"/>
        <end position="22"/>
    </location>
</feature>
<evidence type="ECO:0000313" key="7">
    <source>
        <dbReference type="EMBL" id="ACX95073.1"/>
    </source>
</evidence>
<dbReference type="EMBL" id="CP001801">
    <property type="protein sequence ID" value="ACX95073.1"/>
    <property type="molecule type" value="Genomic_DNA"/>
</dbReference>
<evidence type="ECO:0000256" key="6">
    <source>
        <dbReference type="SAM" id="Phobius"/>
    </source>
</evidence>
<proteinExistence type="inferred from homology"/>
<reference evidence="7 8" key="1">
    <citation type="submission" date="2009-10" db="EMBL/GenBank/DDBJ databases">
        <title>Complete sequence of Halothiobacillus neapolitanus c2.</title>
        <authorList>
            <consortium name="US DOE Joint Genome Institute"/>
            <person name="Lucas S."/>
            <person name="Copeland A."/>
            <person name="Lapidus A."/>
            <person name="Glavina del Rio T."/>
            <person name="Tice H."/>
            <person name="Bruce D."/>
            <person name="Goodwin L."/>
            <person name="Pitluck S."/>
            <person name="Davenport K."/>
            <person name="Brettin T."/>
            <person name="Detter J.C."/>
            <person name="Han C."/>
            <person name="Tapia R."/>
            <person name="Larimer F."/>
            <person name="Land M."/>
            <person name="Hauser L."/>
            <person name="Kyrpides N."/>
            <person name="Mikhailova N."/>
            <person name="Kerfeld C."/>
            <person name="Cannon G."/>
            <person name="Heinhort S."/>
        </authorList>
    </citation>
    <scope>NUCLEOTIDE SEQUENCE [LARGE SCALE GENOMIC DNA]</scope>
    <source>
        <strain evidence="8">ATCC 23641 / c2</strain>
    </source>
</reference>
<dbReference type="HOGENOM" id="CLU_091805_2_0_6"/>
<evidence type="ECO:0000256" key="2">
    <source>
        <dbReference type="ARBA" id="ARBA00007524"/>
    </source>
</evidence>
<dbReference type="Proteomes" id="UP000009102">
    <property type="component" value="Chromosome"/>
</dbReference>
<dbReference type="FunFam" id="1.20.1260.100:FF:000001">
    <property type="entry name" value="translocator protein 2"/>
    <property type="match status" value="1"/>
</dbReference>
<feature type="transmembrane region" description="Helical" evidence="6">
    <location>
        <begin position="43"/>
        <end position="64"/>
    </location>
</feature>
<sequence>MSSFLVYAISFVLVILVAASGGRFRPDRWYAELKKPVGLPPNWVFPVVWISLYAMMAVAAAWVWLAEPSDLRTAGLIIYAAQLVFNAAWSWLFFGLHRTGLALIDLLVLITLVSINTWLFVQVDTWAGLLLVPYLIWLLIALYLNASVCWLNRRT</sequence>
<name>D0KWS6_HALNC</name>
<organism evidence="7 8">
    <name type="scientific">Halothiobacillus neapolitanus (strain ATCC 23641 / DSM 15147 / CIP 104769 / NCIMB 8539 / c2)</name>
    <name type="common">Thiobacillus neapolitanus</name>
    <dbReference type="NCBI Taxonomy" id="555778"/>
    <lineage>
        <taxon>Bacteria</taxon>
        <taxon>Pseudomonadati</taxon>
        <taxon>Pseudomonadota</taxon>
        <taxon>Gammaproteobacteria</taxon>
        <taxon>Chromatiales</taxon>
        <taxon>Halothiobacillaceae</taxon>
        <taxon>Halothiobacillus</taxon>
    </lineage>
</organism>
<keyword evidence="8" id="KW-1185">Reference proteome</keyword>
<dbReference type="AlphaFoldDB" id="D0KWS6"/>
<dbReference type="InterPro" id="IPR004307">
    <property type="entry name" value="TspO_MBR"/>
</dbReference>